<sequence>QTYWKTFKSSQNIPSQSPITHISFPPPPSNALLPSNNDYFAVTTGTRIQIYSIRTRKLLKTITRFNDIAHGAEIRRDGRVMVAGDDTGKIQVFDVNSRAILKTWEEHKQPVWATKFSPTELTTLLSASDDRTVRLWDLPSDKSTSVFVGHEDYVRSASFMPGSMSNLLCSGSYDGTVRLWDPRVQGKAAIVFKHAAPVETVLPMPSGTTVLAAADNQISVLDLVAGKPLHLIKNHQKTVTSLALGSGGTRLVSGGLDGHVKIFETAGWNVVAGSKYPAPVLAVNVVSAGANREDKHLVVGMQSGVLSIRTRLSGQQKVKERERAKEMEALIAGTLDDYDKKNKNKKRTRGMEKKLRGLDFVGEGVDVIIEGSDRRERKPESIWERDLRQGRYAQALDTVLDRRLTSITVLTLLKALRHRSAMRKAFSGRDENTVQPIIKWVIKHITDPRYEGENGGGEVAAGVSDEWDAGDADDWHAVGGQAYRIYIRCIALALSAFELTMADVEAPPISRKMHDLADQVVLLTGIGCIGTGWGNGAAIATLFARQGAIIFGCDLSLPAAEISRSKILAENPKTDITVMCADATSSASMKEFVDACMKKHGRIDILVNNVGRSEPGDPATLPEEVWDAQIDVNLKSVYLTSHLVLPIMAAQATGGNIVNISSVSGLRYIGKPQVAYSTTKAAILSFTRTTAVIYADKGVRINSVVPGLINTPLVKMLADKYAEGDYEAYCRVRDAQVPMGKMGSAWDVANAALFLASKEAAYITGTEIVVDGGLTQSTGRI</sequence>
<feature type="repeat" description="WD" evidence="7">
    <location>
        <begin position="232"/>
        <end position="264"/>
    </location>
</feature>
<dbReference type="PRINTS" id="PR00320">
    <property type="entry name" value="GPROTEINBRPT"/>
</dbReference>
<dbReference type="InterPro" id="IPR036322">
    <property type="entry name" value="WD40_repeat_dom_sf"/>
</dbReference>
<name>A0A8T9BWC3_9HELO</name>
<dbReference type="Pfam" id="PF00400">
    <property type="entry name" value="WD40"/>
    <property type="match status" value="3"/>
</dbReference>
<dbReference type="SUPFAM" id="SSF50978">
    <property type="entry name" value="WD40 repeat-like"/>
    <property type="match status" value="1"/>
</dbReference>
<dbReference type="PROSITE" id="PS00678">
    <property type="entry name" value="WD_REPEATS_1"/>
    <property type="match status" value="1"/>
</dbReference>
<dbReference type="Gene3D" id="2.130.10.10">
    <property type="entry name" value="YVTN repeat-like/Quinoprotein amine dehydrogenase"/>
    <property type="match status" value="2"/>
</dbReference>
<organism evidence="9 10">
    <name type="scientific">Lachnellula suecica</name>
    <dbReference type="NCBI Taxonomy" id="602035"/>
    <lineage>
        <taxon>Eukaryota</taxon>
        <taxon>Fungi</taxon>
        <taxon>Dikarya</taxon>
        <taxon>Ascomycota</taxon>
        <taxon>Pezizomycotina</taxon>
        <taxon>Leotiomycetes</taxon>
        <taxon>Helotiales</taxon>
        <taxon>Lachnaceae</taxon>
        <taxon>Lachnellula</taxon>
    </lineage>
</organism>
<proteinExistence type="predicted"/>
<dbReference type="FunFam" id="3.40.50.720:FF:000084">
    <property type="entry name" value="Short-chain dehydrogenase reductase"/>
    <property type="match status" value="1"/>
</dbReference>
<dbReference type="InterPro" id="IPR001680">
    <property type="entry name" value="WD40_rpt"/>
</dbReference>
<gene>
    <name evidence="9" type="primary">utp15</name>
    <name evidence="9" type="ORF">LSUE1_G009382</name>
</gene>
<evidence type="ECO:0000313" key="9">
    <source>
        <dbReference type="EMBL" id="TVY56182.1"/>
    </source>
</evidence>
<feature type="domain" description="U3 small nucleolar RNA-associated protein 15 C-terminal" evidence="8">
    <location>
        <begin position="360"/>
        <end position="450"/>
    </location>
</feature>
<reference evidence="9 10" key="1">
    <citation type="submission" date="2018-05" db="EMBL/GenBank/DDBJ databases">
        <title>Genome sequencing and assembly of the regulated plant pathogen Lachnellula willkommii and related sister species for the development of diagnostic species identification markers.</title>
        <authorList>
            <person name="Giroux E."/>
            <person name="Bilodeau G."/>
        </authorList>
    </citation>
    <scope>NUCLEOTIDE SEQUENCE [LARGE SCALE GENOMIC DNA]</scope>
    <source>
        <strain evidence="9 10">CBS 268.59</strain>
    </source>
</reference>
<dbReference type="InterPro" id="IPR020904">
    <property type="entry name" value="Sc_DH/Rdtase_CS"/>
</dbReference>
<dbReference type="CDD" id="cd05233">
    <property type="entry name" value="SDR_c"/>
    <property type="match status" value="1"/>
</dbReference>
<dbReference type="EMBL" id="QGMK01002764">
    <property type="protein sequence ID" value="TVY56182.1"/>
    <property type="molecule type" value="Genomic_DNA"/>
</dbReference>
<dbReference type="Proteomes" id="UP000469558">
    <property type="component" value="Unassembled WGS sequence"/>
</dbReference>
<evidence type="ECO:0000256" key="5">
    <source>
        <dbReference type="ARBA" id="ARBA00022857"/>
    </source>
</evidence>
<dbReference type="InterPro" id="IPR018983">
    <property type="entry name" value="U3_snoRNA-assocProt_15_C"/>
</dbReference>
<evidence type="ECO:0000256" key="1">
    <source>
        <dbReference type="ARBA" id="ARBA00004604"/>
    </source>
</evidence>
<dbReference type="InterPro" id="IPR015943">
    <property type="entry name" value="WD40/YVTN_repeat-like_dom_sf"/>
</dbReference>
<dbReference type="PANTHER" id="PTHR19924:SF26">
    <property type="entry name" value="U3 SMALL NUCLEOLAR RNA-ASSOCIATED PROTEIN 15 HOMOLOG"/>
    <property type="match status" value="1"/>
</dbReference>
<dbReference type="GO" id="GO:0006364">
    <property type="term" value="P:rRNA processing"/>
    <property type="evidence" value="ECO:0007669"/>
    <property type="project" value="UniProtKB-KW"/>
</dbReference>
<dbReference type="InterPro" id="IPR036291">
    <property type="entry name" value="NAD(P)-bd_dom_sf"/>
</dbReference>
<feature type="non-terminal residue" evidence="9">
    <location>
        <position position="781"/>
    </location>
</feature>
<dbReference type="PRINTS" id="PR00081">
    <property type="entry name" value="GDHRDH"/>
</dbReference>
<evidence type="ECO:0000313" key="10">
    <source>
        <dbReference type="Proteomes" id="UP000469558"/>
    </source>
</evidence>
<dbReference type="InterPro" id="IPR019775">
    <property type="entry name" value="WD40_repeat_CS"/>
</dbReference>
<feature type="repeat" description="WD" evidence="7">
    <location>
        <begin position="104"/>
        <end position="146"/>
    </location>
</feature>
<evidence type="ECO:0000256" key="6">
    <source>
        <dbReference type="ARBA" id="ARBA00023242"/>
    </source>
</evidence>
<dbReference type="Pfam" id="PF13561">
    <property type="entry name" value="adh_short_C2"/>
    <property type="match status" value="1"/>
</dbReference>
<evidence type="ECO:0000256" key="4">
    <source>
        <dbReference type="ARBA" id="ARBA00022737"/>
    </source>
</evidence>
<protein>
    <submittedName>
        <fullName evidence="9">U3 small nucleolar RNA-associated protein</fullName>
    </submittedName>
</protein>
<evidence type="ECO:0000256" key="2">
    <source>
        <dbReference type="ARBA" id="ARBA00022552"/>
    </source>
</evidence>
<dbReference type="PROSITE" id="PS50294">
    <property type="entry name" value="WD_REPEATS_REGION"/>
    <property type="match status" value="3"/>
</dbReference>
<dbReference type="SMART" id="SM00320">
    <property type="entry name" value="WD40"/>
    <property type="match status" value="5"/>
</dbReference>
<evidence type="ECO:0000256" key="7">
    <source>
        <dbReference type="PROSITE-ProRule" id="PRU00221"/>
    </source>
</evidence>
<evidence type="ECO:0000256" key="3">
    <source>
        <dbReference type="ARBA" id="ARBA00022574"/>
    </source>
</evidence>
<dbReference type="InterPro" id="IPR002347">
    <property type="entry name" value="SDR_fam"/>
</dbReference>
<dbReference type="Gene3D" id="3.40.50.720">
    <property type="entry name" value="NAD(P)-binding Rossmann-like Domain"/>
    <property type="match status" value="1"/>
</dbReference>
<keyword evidence="5" id="KW-0521">NADP</keyword>
<dbReference type="CDD" id="cd00200">
    <property type="entry name" value="WD40"/>
    <property type="match status" value="1"/>
</dbReference>
<dbReference type="Pfam" id="PF09384">
    <property type="entry name" value="UTP15_C"/>
    <property type="match status" value="1"/>
</dbReference>
<keyword evidence="3 7" id="KW-0853">WD repeat</keyword>
<dbReference type="PROSITE" id="PS00061">
    <property type="entry name" value="ADH_SHORT"/>
    <property type="match status" value="1"/>
</dbReference>
<evidence type="ECO:0000259" key="8">
    <source>
        <dbReference type="Pfam" id="PF09384"/>
    </source>
</evidence>
<feature type="repeat" description="WD" evidence="7">
    <location>
        <begin position="147"/>
        <end position="181"/>
    </location>
</feature>
<dbReference type="PANTHER" id="PTHR19924">
    <property type="entry name" value="UTP15 U3 SMALL NUCLEOLAR RNA-ASSOCIATED PROTEIN 15 FAMILY MEMBER"/>
    <property type="match status" value="1"/>
</dbReference>
<keyword evidence="4" id="KW-0677">Repeat</keyword>
<accession>A0A8T9BWC3</accession>
<dbReference type="SUPFAM" id="SSF51735">
    <property type="entry name" value="NAD(P)-binding Rossmann-fold domains"/>
    <property type="match status" value="1"/>
</dbReference>
<dbReference type="GO" id="GO:0009688">
    <property type="term" value="P:abscisic acid biosynthetic process"/>
    <property type="evidence" value="ECO:0007669"/>
    <property type="project" value="UniProtKB-ARBA"/>
</dbReference>
<dbReference type="GO" id="GO:0005730">
    <property type="term" value="C:nucleolus"/>
    <property type="evidence" value="ECO:0007669"/>
    <property type="project" value="UniProtKB-SubCell"/>
</dbReference>
<comment type="subcellular location">
    <subcellularLocation>
        <location evidence="1">Nucleus</location>
        <location evidence="1">Nucleolus</location>
    </subcellularLocation>
</comment>
<dbReference type="PROSITE" id="PS50082">
    <property type="entry name" value="WD_REPEATS_2"/>
    <property type="match status" value="3"/>
</dbReference>
<dbReference type="InterPro" id="IPR020472">
    <property type="entry name" value="WD40_PAC1"/>
</dbReference>
<dbReference type="PRINTS" id="PR00080">
    <property type="entry name" value="SDRFAMILY"/>
</dbReference>
<dbReference type="FunFam" id="2.130.10.10:FF:000867">
    <property type="entry name" value="Small nucleolar ribonucleoprotein complex subunit Utp15, putative"/>
    <property type="match status" value="1"/>
</dbReference>
<dbReference type="OrthoDB" id="431715at2759"/>
<keyword evidence="6" id="KW-0539">Nucleus</keyword>
<keyword evidence="10" id="KW-1185">Reference proteome</keyword>
<dbReference type="GO" id="GO:0045943">
    <property type="term" value="P:positive regulation of transcription by RNA polymerase I"/>
    <property type="evidence" value="ECO:0007669"/>
    <property type="project" value="TreeGrafter"/>
</dbReference>
<comment type="caution">
    <text evidence="9">The sequence shown here is derived from an EMBL/GenBank/DDBJ whole genome shotgun (WGS) entry which is preliminary data.</text>
</comment>
<keyword evidence="2" id="KW-0698">rRNA processing</keyword>
<dbReference type="AlphaFoldDB" id="A0A8T9BWC3"/>